<accession>A0A9Q1MBA4</accession>
<sequence length="116" mass="12551">MKFSNGSQLATVTPKIVQVENKFGSLEDVTEKQNEEVETDNMNLGKELVAAPQVQEPAKPIPAVPADVLKSGAKLLNVHAPVFSPGRKSKSPFSTKQWVGKSFSKPVENVVPKPVE</sequence>
<evidence type="ECO:0000313" key="1">
    <source>
        <dbReference type="EMBL" id="KAJ8554517.1"/>
    </source>
</evidence>
<dbReference type="AlphaFoldDB" id="A0A9Q1MBA4"/>
<proteinExistence type="predicted"/>
<name>A0A9Q1MBA4_9SOLA</name>
<gene>
    <name evidence="1" type="ORF">K7X08_025195</name>
</gene>
<reference evidence="2" key="1">
    <citation type="journal article" date="2023" name="Proc. Natl. Acad. Sci. U.S.A.">
        <title>Genomic and structural basis for evolution of tropane alkaloid biosynthesis.</title>
        <authorList>
            <person name="Wanga Y.-J."/>
            <person name="Taina T."/>
            <person name="Yua J.-Y."/>
            <person name="Lia J."/>
            <person name="Xua B."/>
            <person name="Chenc J."/>
            <person name="D'Auriad J.C."/>
            <person name="Huanga J.-P."/>
            <person name="Huanga S.-X."/>
        </authorList>
    </citation>
    <scope>NUCLEOTIDE SEQUENCE [LARGE SCALE GENOMIC DNA]</scope>
    <source>
        <strain evidence="2">cv. KIB-2019</strain>
    </source>
</reference>
<organism evidence="1 2">
    <name type="scientific">Anisodus acutangulus</name>
    <dbReference type="NCBI Taxonomy" id="402998"/>
    <lineage>
        <taxon>Eukaryota</taxon>
        <taxon>Viridiplantae</taxon>
        <taxon>Streptophyta</taxon>
        <taxon>Embryophyta</taxon>
        <taxon>Tracheophyta</taxon>
        <taxon>Spermatophyta</taxon>
        <taxon>Magnoliopsida</taxon>
        <taxon>eudicotyledons</taxon>
        <taxon>Gunneridae</taxon>
        <taxon>Pentapetalae</taxon>
        <taxon>asterids</taxon>
        <taxon>lamiids</taxon>
        <taxon>Solanales</taxon>
        <taxon>Solanaceae</taxon>
        <taxon>Solanoideae</taxon>
        <taxon>Hyoscyameae</taxon>
        <taxon>Anisodus</taxon>
    </lineage>
</organism>
<comment type="caution">
    <text evidence="1">The sequence shown here is derived from an EMBL/GenBank/DDBJ whole genome shotgun (WGS) entry which is preliminary data.</text>
</comment>
<keyword evidence="2" id="KW-1185">Reference proteome</keyword>
<evidence type="ECO:0000313" key="2">
    <source>
        <dbReference type="Proteomes" id="UP001152561"/>
    </source>
</evidence>
<dbReference type="Proteomes" id="UP001152561">
    <property type="component" value="Unassembled WGS sequence"/>
</dbReference>
<dbReference type="EMBL" id="JAJAGQ010000009">
    <property type="protein sequence ID" value="KAJ8554517.1"/>
    <property type="molecule type" value="Genomic_DNA"/>
</dbReference>
<protein>
    <submittedName>
        <fullName evidence="1">Uncharacterized protein</fullName>
    </submittedName>
</protein>